<evidence type="ECO:0000256" key="1">
    <source>
        <dbReference type="SAM" id="SignalP"/>
    </source>
</evidence>
<feature type="chain" id="PRO_5002210820" description="Protochlamydia outer membrane protein domain-containing protein" evidence="1">
    <location>
        <begin position="21"/>
        <end position="311"/>
    </location>
</feature>
<dbReference type="OrthoDB" id="5566985at2"/>
<dbReference type="GO" id="GO:0004190">
    <property type="term" value="F:aspartic-type endopeptidase activity"/>
    <property type="evidence" value="ECO:0007669"/>
    <property type="project" value="InterPro"/>
</dbReference>
<dbReference type="InterPro" id="IPR035163">
    <property type="entry name" value="Pom"/>
</dbReference>
<dbReference type="Proteomes" id="UP000032049">
    <property type="component" value="Unassembled WGS sequence"/>
</dbReference>
<sequence length="311" mass="34566">MGLKLYLFLLLFPVAFSASSQSTGIYIEKPVEYNKGTLQTEVYGDYSTDDFRWSIAGNSMGQNPNILSEVKWKNIKGPGMGLDIRWNIWSPIFLKGSYHRTFIKSGLVSDTDYAADNRQEPGYQASLNSNEGFIYTYVLATGYEFTINPILKISPYAGYLKNSAQLHLKDFEGETDPAIKTLNSVYQARWTGLTIGAEANILLSRQFSVKGIIDYRQMKYRAIADWNLIDAFAHPVSFKHTANGYGAAAQLQVNFRFSPLISTFIRGNYSYANTGKGTDDLFLADGRQLQSQFNEAVSHTGGIGIGVGLAL</sequence>
<feature type="domain" description="Protochlamydia outer membrane protein" evidence="2">
    <location>
        <begin position="46"/>
        <end position="309"/>
    </location>
</feature>
<dbReference type="EMBL" id="JXRA01000029">
    <property type="protein sequence ID" value="KIO77730.1"/>
    <property type="molecule type" value="Genomic_DNA"/>
</dbReference>
<evidence type="ECO:0000313" key="3">
    <source>
        <dbReference type="EMBL" id="KIO77730.1"/>
    </source>
</evidence>
<proteinExistence type="predicted"/>
<reference evidence="3 4" key="1">
    <citation type="submission" date="2015-01" db="EMBL/GenBank/DDBJ databases">
        <title>Draft genome sequence of Pedobacter sp. NL19 isolated from sludge of an effluent treatment pond in an abandoned uranium mine.</title>
        <authorList>
            <person name="Santos T."/>
            <person name="Caetano T."/>
            <person name="Covas C."/>
            <person name="Cruz A."/>
            <person name="Mendo S."/>
        </authorList>
    </citation>
    <scope>NUCLEOTIDE SEQUENCE [LARGE SCALE GENOMIC DNA]</scope>
    <source>
        <strain evidence="3 4">NL19</strain>
    </source>
</reference>
<dbReference type="SUPFAM" id="SSF69917">
    <property type="entry name" value="OMPT-like"/>
    <property type="match status" value="1"/>
</dbReference>
<dbReference type="InterPro" id="IPR053724">
    <property type="entry name" value="OMP_A26_sf"/>
</dbReference>
<dbReference type="InterPro" id="IPR020080">
    <property type="entry name" value="OM_adhesin/peptidase_omptin"/>
</dbReference>
<keyword evidence="4" id="KW-1185">Reference proteome</keyword>
<gene>
    <name evidence="3" type="ORF">TH53_07260</name>
</gene>
<evidence type="ECO:0000259" key="2">
    <source>
        <dbReference type="Pfam" id="PF17251"/>
    </source>
</evidence>
<dbReference type="Pfam" id="PF17251">
    <property type="entry name" value="Pom"/>
    <property type="match status" value="1"/>
</dbReference>
<dbReference type="AlphaFoldDB" id="A0A0D0GNI0"/>
<feature type="signal peptide" evidence="1">
    <location>
        <begin position="1"/>
        <end position="20"/>
    </location>
</feature>
<organism evidence="3 4">
    <name type="scientific">Pedobacter lusitanus</name>
    <dbReference type="NCBI Taxonomy" id="1503925"/>
    <lineage>
        <taxon>Bacteria</taxon>
        <taxon>Pseudomonadati</taxon>
        <taxon>Bacteroidota</taxon>
        <taxon>Sphingobacteriia</taxon>
        <taxon>Sphingobacteriales</taxon>
        <taxon>Sphingobacteriaceae</taxon>
        <taxon>Pedobacter</taxon>
    </lineage>
</organism>
<name>A0A0D0GNI0_9SPHI</name>
<comment type="caution">
    <text evidence="3">The sequence shown here is derived from an EMBL/GenBank/DDBJ whole genome shotgun (WGS) entry which is preliminary data.</text>
</comment>
<protein>
    <recommendedName>
        <fullName evidence="2">Protochlamydia outer membrane protein domain-containing protein</fullName>
    </recommendedName>
</protein>
<evidence type="ECO:0000313" key="4">
    <source>
        <dbReference type="Proteomes" id="UP000032049"/>
    </source>
</evidence>
<keyword evidence="1" id="KW-0732">Signal</keyword>
<dbReference type="Gene3D" id="2.40.128.90">
    <property type="entry name" value="OMPT-like"/>
    <property type="match status" value="1"/>
</dbReference>
<dbReference type="RefSeq" id="WP_041880242.1">
    <property type="nucleotide sequence ID" value="NZ_CP157278.1"/>
</dbReference>
<accession>A0A0D0GNI0</accession>